<evidence type="ECO:0000256" key="2">
    <source>
        <dbReference type="SAM" id="MobiDB-lite"/>
    </source>
</evidence>
<keyword evidence="4" id="KW-1185">Reference proteome</keyword>
<evidence type="ECO:0000256" key="1">
    <source>
        <dbReference type="SAM" id="Coils"/>
    </source>
</evidence>
<proteinExistence type="predicted"/>
<dbReference type="RefSeq" id="XP_008181536.1">
    <property type="nucleotide sequence ID" value="XM_008183314.3"/>
</dbReference>
<dbReference type="GO" id="GO:0017056">
    <property type="term" value="F:structural constituent of nuclear pore"/>
    <property type="evidence" value="ECO:0007669"/>
    <property type="project" value="TreeGrafter"/>
</dbReference>
<feature type="compositionally biased region" description="Basic and acidic residues" evidence="2">
    <location>
        <begin position="902"/>
        <end position="912"/>
    </location>
</feature>
<keyword evidence="1" id="KW-0175">Coiled coil</keyword>
<feature type="compositionally biased region" description="Polar residues" evidence="2">
    <location>
        <begin position="1025"/>
        <end position="1045"/>
    </location>
</feature>
<feature type="coiled-coil region" evidence="1">
    <location>
        <begin position="478"/>
        <end position="595"/>
    </location>
</feature>
<evidence type="ECO:0000313" key="4">
    <source>
        <dbReference type="Proteomes" id="UP000007819"/>
    </source>
</evidence>
<dbReference type="GO" id="GO:0005643">
    <property type="term" value="C:nuclear pore"/>
    <property type="evidence" value="ECO:0007669"/>
    <property type="project" value="TreeGrafter"/>
</dbReference>
<feature type="compositionally biased region" description="Low complexity" evidence="2">
    <location>
        <begin position="838"/>
        <end position="852"/>
    </location>
</feature>
<evidence type="ECO:0000313" key="3">
    <source>
        <dbReference type="EnsemblMetazoa" id="XP_008181536.1"/>
    </source>
</evidence>
<dbReference type="EnsemblMetazoa" id="XM_008183314.3">
    <property type="protein sequence ID" value="XP_008181536.1"/>
    <property type="gene ID" value="LOC100160798"/>
</dbReference>
<dbReference type="GO" id="GO:0006406">
    <property type="term" value="P:mRNA export from nucleus"/>
    <property type="evidence" value="ECO:0007669"/>
    <property type="project" value="TreeGrafter"/>
</dbReference>
<feature type="coiled-coil region" evidence="1">
    <location>
        <begin position="12"/>
        <end position="127"/>
    </location>
</feature>
<dbReference type="GeneID" id="100160798"/>
<feature type="compositionally biased region" description="Basic and acidic residues" evidence="2">
    <location>
        <begin position="1139"/>
        <end position="1148"/>
    </location>
</feature>
<reference evidence="4" key="1">
    <citation type="submission" date="2010-06" db="EMBL/GenBank/DDBJ databases">
        <authorList>
            <person name="Jiang H."/>
            <person name="Abraham K."/>
            <person name="Ali S."/>
            <person name="Alsbrooks S.L."/>
            <person name="Anim B.N."/>
            <person name="Anosike U.S."/>
            <person name="Attaway T."/>
            <person name="Bandaranaike D.P."/>
            <person name="Battles P.K."/>
            <person name="Bell S.N."/>
            <person name="Bell A.V."/>
            <person name="Beltran B."/>
            <person name="Bickham C."/>
            <person name="Bustamante Y."/>
            <person name="Caleb T."/>
            <person name="Canada A."/>
            <person name="Cardenas V."/>
            <person name="Carter K."/>
            <person name="Chacko J."/>
            <person name="Chandrabose M.N."/>
            <person name="Chavez D."/>
            <person name="Chavez A."/>
            <person name="Chen L."/>
            <person name="Chu H.-S."/>
            <person name="Claassen K.J."/>
            <person name="Cockrell R."/>
            <person name="Collins M."/>
            <person name="Cooper J.A."/>
            <person name="Cree A."/>
            <person name="Curry S.M."/>
            <person name="Da Y."/>
            <person name="Dao M.D."/>
            <person name="Das B."/>
            <person name="Davila M.-L."/>
            <person name="Davy-Carroll L."/>
            <person name="Denson S."/>
            <person name="Dinh H."/>
            <person name="Ebong V.E."/>
            <person name="Edwards J.R."/>
            <person name="Egan A."/>
            <person name="El-Daye J."/>
            <person name="Escobedo L."/>
            <person name="Fernandez S."/>
            <person name="Fernando P.R."/>
            <person name="Flagg N."/>
            <person name="Forbes L.D."/>
            <person name="Fowler R.G."/>
            <person name="Fu Q."/>
            <person name="Gabisi R.A."/>
            <person name="Ganer J."/>
            <person name="Garbino Pronczuk A."/>
            <person name="Garcia R.M."/>
            <person name="Garner T."/>
            <person name="Garrett T.E."/>
            <person name="Gonzalez D.A."/>
            <person name="Hamid H."/>
            <person name="Hawkins E.S."/>
            <person name="Hirani K."/>
            <person name="Hogues M.E."/>
            <person name="Hollins B."/>
            <person name="Hsiao C.-H."/>
            <person name="Jabil R."/>
            <person name="James M.L."/>
            <person name="Jhangiani S.N."/>
            <person name="Johnson B."/>
            <person name="Johnson Q."/>
            <person name="Joshi V."/>
            <person name="Kalu J.B."/>
            <person name="Kam C."/>
            <person name="Kashfia A."/>
            <person name="Keebler J."/>
            <person name="Kisamo H."/>
            <person name="Kovar C.L."/>
            <person name="Lago L.A."/>
            <person name="Lai C.-Y."/>
            <person name="Laidlaw J."/>
            <person name="Lara F."/>
            <person name="Le T.-K."/>
            <person name="Lee S.L."/>
            <person name="Legall F.H."/>
            <person name="Lemon S.J."/>
            <person name="Lewis L.R."/>
            <person name="Li B."/>
            <person name="Liu Y."/>
            <person name="Liu Y.-S."/>
            <person name="Lopez J."/>
            <person name="Lozado R.J."/>
            <person name="Lu J."/>
            <person name="Madu R.C."/>
            <person name="Maheshwari M."/>
            <person name="Maheshwari R."/>
            <person name="Malloy K."/>
            <person name="Martinez E."/>
            <person name="Mathew T."/>
            <person name="Mercado I.C."/>
            <person name="Mercado C."/>
            <person name="Meyer B."/>
            <person name="Montgomery K."/>
            <person name="Morgan M.B."/>
            <person name="Munidasa M."/>
            <person name="Nazareth L.V."/>
            <person name="Nelson J."/>
            <person name="Ng B.M."/>
            <person name="Nguyen N.B."/>
            <person name="Nguyen P.Q."/>
            <person name="Nguyen T."/>
            <person name="Obregon M."/>
            <person name="Okwuonu G.O."/>
            <person name="Onwere C.G."/>
            <person name="Orozco G."/>
            <person name="Parra A."/>
            <person name="Patel S."/>
            <person name="Patil S."/>
            <person name="Perez A."/>
            <person name="Perez Y."/>
            <person name="Pham C."/>
            <person name="Primus E.L."/>
            <person name="Pu L.-L."/>
            <person name="Puazo M."/>
            <person name="Qin X."/>
            <person name="Quiroz J.B."/>
            <person name="Reese J."/>
            <person name="Richards S."/>
            <person name="Rives C.M."/>
            <person name="Robberts R."/>
            <person name="Ruiz S.J."/>
            <person name="Ruiz M.J."/>
            <person name="Santibanez J."/>
            <person name="Schneider B.W."/>
            <person name="Sisson I."/>
            <person name="Smith M."/>
            <person name="Sodergren E."/>
            <person name="Song X.-Z."/>
            <person name="Song B.B."/>
            <person name="Summersgill H."/>
            <person name="Thelus R."/>
            <person name="Thornton R.D."/>
            <person name="Trejos Z.Y."/>
            <person name="Usmani K."/>
            <person name="Vattathil S."/>
            <person name="Villasana D."/>
            <person name="Walker D.L."/>
            <person name="Wang S."/>
            <person name="Wang K."/>
            <person name="White C.S."/>
            <person name="Williams A.C."/>
            <person name="Williamson J."/>
            <person name="Wilson K."/>
            <person name="Woghiren I.O."/>
            <person name="Woodworth J.R."/>
            <person name="Worley K.C."/>
            <person name="Wright R.A."/>
            <person name="Wu W."/>
            <person name="Young L."/>
            <person name="Zhang L."/>
            <person name="Zhang J."/>
            <person name="Zhu Y."/>
            <person name="Muzny D.M."/>
            <person name="Weinstock G."/>
            <person name="Gibbs R.A."/>
        </authorList>
    </citation>
    <scope>NUCLEOTIDE SEQUENCE [LARGE SCALE GENOMIC DNA]</scope>
    <source>
        <strain evidence="4">LSR1</strain>
    </source>
</reference>
<feature type="coiled-coil region" evidence="1">
    <location>
        <begin position="326"/>
        <end position="363"/>
    </location>
</feature>
<feature type="compositionally biased region" description="Basic and acidic residues" evidence="2">
    <location>
        <begin position="1105"/>
        <end position="1114"/>
    </location>
</feature>
<accession>A0A8R2B4K1</accession>
<feature type="region of interest" description="Disordered" evidence="2">
    <location>
        <begin position="1025"/>
        <end position="1174"/>
    </location>
</feature>
<feature type="compositionally biased region" description="Polar residues" evidence="2">
    <location>
        <begin position="962"/>
        <end position="980"/>
    </location>
</feature>
<reference evidence="3" key="2">
    <citation type="submission" date="2022-06" db="UniProtKB">
        <authorList>
            <consortium name="EnsemblMetazoa"/>
        </authorList>
    </citation>
    <scope>IDENTIFICATION</scope>
</reference>
<organism evidence="3 4">
    <name type="scientific">Acyrthosiphon pisum</name>
    <name type="common">Pea aphid</name>
    <dbReference type="NCBI Taxonomy" id="7029"/>
    <lineage>
        <taxon>Eukaryota</taxon>
        <taxon>Metazoa</taxon>
        <taxon>Ecdysozoa</taxon>
        <taxon>Arthropoda</taxon>
        <taxon>Hexapoda</taxon>
        <taxon>Insecta</taxon>
        <taxon>Pterygota</taxon>
        <taxon>Neoptera</taxon>
        <taxon>Paraneoptera</taxon>
        <taxon>Hemiptera</taxon>
        <taxon>Sternorrhyncha</taxon>
        <taxon>Aphidomorpha</taxon>
        <taxon>Aphidoidea</taxon>
        <taxon>Aphididae</taxon>
        <taxon>Macrosiphini</taxon>
        <taxon>Acyrthosiphon</taxon>
    </lineage>
</organism>
<name>A0A8R2B4K1_ACYPI</name>
<dbReference type="KEGG" id="api:100160798"/>
<feature type="compositionally biased region" description="Polar residues" evidence="2">
    <location>
        <begin position="700"/>
        <end position="762"/>
    </location>
</feature>
<feature type="compositionally biased region" description="Polar residues" evidence="2">
    <location>
        <begin position="853"/>
        <end position="881"/>
    </location>
</feature>
<feature type="region of interest" description="Disordered" evidence="2">
    <location>
        <begin position="674"/>
        <end position="762"/>
    </location>
</feature>
<dbReference type="OrthoDB" id="343070at2759"/>
<dbReference type="PANTHER" id="PTHR18898">
    <property type="entry name" value="NUCLEOPROTEIN TPR-RELATED"/>
    <property type="match status" value="1"/>
</dbReference>
<dbReference type="PANTHER" id="PTHR18898:SF2">
    <property type="entry name" value="NUCLEOPROTEIN TPR"/>
    <property type="match status" value="1"/>
</dbReference>
<feature type="compositionally biased region" description="Polar residues" evidence="2">
    <location>
        <begin position="916"/>
        <end position="938"/>
    </location>
</feature>
<dbReference type="AlphaFoldDB" id="A0A8R2B4K1"/>
<protein>
    <recommendedName>
        <fullName evidence="5">Nucleoprotein TPR</fullName>
    </recommendedName>
</protein>
<dbReference type="Proteomes" id="UP000007819">
    <property type="component" value="Chromosome A1"/>
</dbReference>
<feature type="compositionally biased region" description="Polar residues" evidence="2">
    <location>
        <begin position="605"/>
        <end position="615"/>
    </location>
</feature>
<feature type="region of interest" description="Disordered" evidence="2">
    <location>
        <begin position="830"/>
        <end position="980"/>
    </location>
</feature>
<feature type="compositionally biased region" description="Low complexity" evidence="2">
    <location>
        <begin position="677"/>
        <end position="699"/>
    </location>
</feature>
<feature type="region of interest" description="Disordered" evidence="2">
    <location>
        <begin position="803"/>
        <end position="822"/>
    </location>
</feature>
<feature type="compositionally biased region" description="Acidic residues" evidence="2">
    <location>
        <begin position="1081"/>
        <end position="1092"/>
    </location>
</feature>
<evidence type="ECO:0008006" key="5">
    <source>
        <dbReference type="Google" id="ProtNLM"/>
    </source>
</evidence>
<feature type="region of interest" description="Disordered" evidence="2">
    <location>
        <begin position="605"/>
        <end position="637"/>
    </location>
</feature>
<sequence length="1174" mass="130643">MLEELEATKDYSDELLKNISKHNNTILTLEEELKKSVNDKDRLEKSLNHKLAHYKYKLERLDSLELLNTTKSAEIDHLKNQKAALEKSTEELKEMHKIQLNKLDDEINCLKETIKRWQFENELLSEQFKTITFELLNQERLNNSKISDKDDSLNNTSLCTNSIDKQFMKMANLINILKEEKNSIILEFNETIAECNKLKSDLHYKSKVVDDMQTQMKELRQLHTSGLVMNNDHSKILEKIELSNQIVERSKMLEEENVLLSSQLKELQELDTKKTAEICALKDDISGMQCEIDQKCAEVITVTKNLSRWKERSNGTHSDAEFKQLLNTLEREKGKMTTALDQLKSMKSDKSCLEELLKKLETDHSEEINTAKQEIIKLKTKIVSTNKAMETFKNIIKSYRQKLSDVASEIHKVKVLARRYKHQSEELNNTLSTERSAWQTKFDELQQGGSKISLDLDERKKLIEQGKQEQKAECESIINEHKAKVLEAEAGLNAARSEVKDTKAKSEDKELRAKQLLQHVRSRIQNLTRELDTTKKQRDGLIARLDHAEIGGQMQEFQVQISRLEAENRKLTTEKEQITAEKDRLSHDIQMLNHRVTALMRQFSNQQVKPSTSTGPDKLAIEPPTANIKPLGPAVNKPQTVHQSVTVNPWRSAAAETPLASIKPMTMQPRSVVVLPTSQTSSTSSQSSMSGTSSSTTITVHPQQPQSVDISSSGGNALDSSEANSTAQSRHLTSSTLVQHVEGSESTPTVSDSNETTATTPPSILPLQQVIGSAAAPSVTAAQASPAISIALVVPQGREQVQTTVSQPTTVSVSTVSPSQSQIDRYSVQNENGQTMESSNSNIASSSAPGPSTESEPSVVTACTSGPSCSSLDTTTHSNSSQRKRKADLLVTSYMKRSKSFMPREENRREMEYEAPTSSQRDSEVSNSYTGLESNPQDNNKEVEASTDMEVTSEATDENNEVDLTSQGCTADTNNMNETNDIQNEETEQITGENTPEHSSNAEATAMAIVEEDSPELIHFQEFQNTPVSSATCEETKNTDNVTSDAESRQNESDSTPIEPRAGPSSDGSDTVGVSQSTETAETDTLDLEQETVEILSSENEEDTIEIKSIHDIEETQNDDIPDQDHDQEIISVSSSPSKDNEAVREESPVAGPSGVTSDSSANERKPITWNESP</sequence>
<feature type="compositionally biased region" description="Polar residues" evidence="2">
    <location>
        <begin position="1066"/>
        <end position="1077"/>
    </location>
</feature>